<sequence length="220" mass="24105">MVEAASIPHDYPPVIYLRDELHGFMAVRADPQVLHHAQFRARLGADQAEGHRDLLAVILESALFLFVVDVQQHLLDVRRVPRRPELQGDLLQHGVDLPAPPVGAVLDDEPVDDPVERDPASPRILCHAQFFHHQPHLGDGLPVSQRGVEIGEQHEAAAVAWASSMRRSATRLPISTAPCILQALRRALRMTSSGAMGMPSRSCSASSSRPARPSMSTMQP</sequence>
<feature type="region of interest" description="Disordered" evidence="1">
    <location>
        <begin position="192"/>
        <end position="220"/>
    </location>
</feature>
<dbReference type="Proteomes" id="UP001189122">
    <property type="component" value="Unassembled WGS sequence"/>
</dbReference>
<evidence type="ECO:0000313" key="3">
    <source>
        <dbReference type="Proteomes" id="UP001189122"/>
    </source>
</evidence>
<dbReference type="EMBL" id="CACRZD030000002">
    <property type="protein sequence ID" value="CAA6655850.1"/>
    <property type="molecule type" value="Genomic_DNA"/>
</dbReference>
<gene>
    <name evidence="2" type="ORF">SI7747_02002390</name>
</gene>
<accession>A0A7I8IDJ6</accession>
<reference evidence="2 3" key="1">
    <citation type="submission" date="2019-12" db="EMBL/GenBank/DDBJ databases">
        <authorList>
            <person name="Scholz U."/>
            <person name="Mascher M."/>
            <person name="Fiebig A."/>
        </authorList>
    </citation>
    <scope>NUCLEOTIDE SEQUENCE</scope>
</reference>
<organism evidence="2">
    <name type="scientific">Spirodela intermedia</name>
    <name type="common">Intermediate duckweed</name>
    <dbReference type="NCBI Taxonomy" id="51605"/>
    <lineage>
        <taxon>Eukaryota</taxon>
        <taxon>Viridiplantae</taxon>
        <taxon>Streptophyta</taxon>
        <taxon>Embryophyta</taxon>
        <taxon>Tracheophyta</taxon>
        <taxon>Spermatophyta</taxon>
        <taxon>Magnoliopsida</taxon>
        <taxon>Liliopsida</taxon>
        <taxon>Araceae</taxon>
        <taxon>Lemnoideae</taxon>
        <taxon>Spirodela</taxon>
    </lineage>
</organism>
<dbReference type="EMBL" id="LR743589">
    <property type="protein sequence ID" value="CAA2616161.1"/>
    <property type="molecule type" value="Genomic_DNA"/>
</dbReference>
<proteinExistence type="predicted"/>
<evidence type="ECO:0000256" key="1">
    <source>
        <dbReference type="SAM" id="MobiDB-lite"/>
    </source>
</evidence>
<protein>
    <submittedName>
        <fullName evidence="2">Uncharacterized protein</fullName>
    </submittedName>
</protein>
<dbReference type="AlphaFoldDB" id="A0A7I8IDJ6"/>
<evidence type="ECO:0000313" key="2">
    <source>
        <dbReference type="EMBL" id="CAA2616161.1"/>
    </source>
</evidence>
<name>A0A7I8IDJ6_SPIIN</name>
<keyword evidence="3" id="KW-1185">Reference proteome</keyword>
<feature type="compositionally biased region" description="Low complexity" evidence="1">
    <location>
        <begin position="198"/>
        <end position="220"/>
    </location>
</feature>